<dbReference type="EMBL" id="UFSX01000001">
    <property type="protein sequence ID" value="SUV28747.1"/>
    <property type="molecule type" value="Genomic_DNA"/>
</dbReference>
<dbReference type="Pfam" id="PF02350">
    <property type="entry name" value="Epimerase_2"/>
    <property type="match status" value="1"/>
</dbReference>
<proteinExistence type="predicted"/>
<dbReference type="GO" id="GO:0004553">
    <property type="term" value="F:hydrolase activity, hydrolyzing O-glycosyl compounds"/>
    <property type="evidence" value="ECO:0007669"/>
    <property type="project" value="InterPro"/>
</dbReference>
<dbReference type="InterPro" id="IPR029767">
    <property type="entry name" value="WecB-like"/>
</dbReference>
<evidence type="ECO:0000259" key="1">
    <source>
        <dbReference type="Pfam" id="PF02350"/>
    </source>
</evidence>
<dbReference type="OrthoDB" id="9803238at2"/>
<feature type="domain" description="UDP-N-acetylglucosamine 2-epimerase" evidence="1">
    <location>
        <begin position="25"/>
        <end position="371"/>
    </location>
</feature>
<protein>
    <submittedName>
        <fullName evidence="2">UDP-N-acetylglucosamine 2-epimerase</fullName>
    </submittedName>
</protein>
<reference evidence="2 3" key="1">
    <citation type="submission" date="2018-06" db="EMBL/GenBank/DDBJ databases">
        <authorList>
            <consortium name="Pathogen Informatics"/>
            <person name="Doyle S."/>
        </authorList>
    </citation>
    <scope>NUCLEOTIDE SEQUENCE [LARGE SCALE GENOMIC DNA]</scope>
    <source>
        <strain evidence="2 3">NCTC11155</strain>
    </source>
</reference>
<accession>A0A380YJK9</accession>
<evidence type="ECO:0000313" key="3">
    <source>
        <dbReference type="Proteomes" id="UP000254424"/>
    </source>
</evidence>
<dbReference type="InterPro" id="IPR020004">
    <property type="entry name" value="UDP-GlcNAc_Epase"/>
</dbReference>
<dbReference type="PANTHER" id="PTHR43174">
    <property type="entry name" value="UDP-N-ACETYLGLUCOSAMINE 2-EPIMERASE"/>
    <property type="match status" value="1"/>
</dbReference>
<dbReference type="InterPro" id="IPR003331">
    <property type="entry name" value="UDP_GlcNAc_Epimerase_2_dom"/>
</dbReference>
<dbReference type="STRING" id="483216.BACEGG_01560"/>
<dbReference type="NCBIfam" id="TIGR03568">
    <property type="entry name" value="NeuC_NnaA"/>
    <property type="match status" value="1"/>
</dbReference>
<dbReference type="GO" id="GO:0006047">
    <property type="term" value="P:UDP-N-acetylglucosamine metabolic process"/>
    <property type="evidence" value="ECO:0007669"/>
    <property type="project" value="InterPro"/>
</dbReference>
<organism evidence="2 3">
    <name type="scientific">Bacteroides eggerthii</name>
    <dbReference type="NCBI Taxonomy" id="28111"/>
    <lineage>
        <taxon>Bacteria</taxon>
        <taxon>Pseudomonadati</taxon>
        <taxon>Bacteroidota</taxon>
        <taxon>Bacteroidia</taxon>
        <taxon>Bacteroidales</taxon>
        <taxon>Bacteroidaceae</taxon>
        <taxon>Bacteroides</taxon>
    </lineage>
</organism>
<dbReference type="Gene3D" id="3.40.50.2000">
    <property type="entry name" value="Glycogen Phosphorylase B"/>
    <property type="match status" value="2"/>
</dbReference>
<dbReference type="AlphaFoldDB" id="A0A380YJK9"/>
<dbReference type="SUPFAM" id="SSF53756">
    <property type="entry name" value="UDP-Glycosyltransferase/glycogen phosphorylase"/>
    <property type="match status" value="1"/>
</dbReference>
<dbReference type="Proteomes" id="UP000254424">
    <property type="component" value="Unassembled WGS sequence"/>
</dbReference>
<dbReference type="PANTHER" id="PTHR43174:SF3">
    <property type="entry name" value="UDP-N-ACETYLGLUCOSAMINE 2-EPIMERASE"/>
    <property type="match status" value="1"/>
</dbReference>
<dbReference type="CDD" id="cd03786">
    <property type="entry name" value="GTB_UDP-GlcNAc_2-Epimerase"/>
    <property type="match status" value="1"/>
</dbReference>
<sequence length="386" mass="43088">MNKRKICVITGSRAEYGLLSGLMQAIKVDATLELQVIATNMHLSPEFGLTYKEIEKDGFHIDKKVEMLLSSDTANATVKSVGLGTIGFADAYEDLQPDMIVVLGDRFEILSAVSAALFYKIPVAHLHGGEITEGAYDDCIRHAITKMSHLHFTSTEEYRQRVIQMGERPDSVFNVGAIGVENIKNTPLLSKQELEANLQFELGEKSLLVTYHPVTLEHFTAEEQCMNLLEALEEFSDYRIIFTLPNSDTNGRIIMRLIHEFVEKHKERSIAFTSLGKIRYLSALQYISAVVGNSSSGIIEVPSFGIPTLNIGDRQKGRIAAESVIHCGTSKNEIMIGLLQILSEEMRGKMKLQSNPYEKQGTTEAIVRIIKNVSIENLLQKSFYNL</sequence>
<name>A0A380YJK9_9BACE</name>
<evidence type="ECO:0000313" key="2">
    <source>
        <dbReference type="EMBL" id="SUV28747.1"/>
    </source>
</evidence>
<gene>
    <name evidence="2" type="primary">neuC</name>
    <name evidence="2" type="ORF">NCTC11155_00700</name>
</gene>